<protein>
    <submittedName>
        <fullName evidence="2">Beta-lactamase domain protein</fullName>
    </submittedName>
</protein>
<dbReference type="CDD" id="cd07715">
    <property type="entry name" value="TaR3-like_MBL-fold"/>
    <property type="match status" value="1"/>
</dbReference>
<dbReference type="Proteomes" id="UP000034740">
    <property type="component" value="Unassembled WGS sequence"/>
</dbReference>
<accession>A0A0G1XWL6</accession>
<reference evidence="2 3" key="1">
    <citation type="journal article" date="2015" name="Nature">
        <title>rRNA introns, odd ribosomes, and small enigmatic genomes across a large radiation of phyla.</title>
        <authorList>
            <person name="Brown C.T."/>
            <person name="Hug L.A."/>
            <person name="Thomas B.C."/>
            <person name="Sharon I."/>
            <person name="Castelle C.J."/>
            <person name="Singh A."/>
            <person name="Wilkins M.J."/>
            <person name="Williams K.H."/>
            <person name="Banfield J.F."/>
        </authorList>
    </citation>
    <scope>NUCLEOTIDE SEQUENCE [LARGE SCALE GENOMIC DNA]</scope>
</reference>
<dbReference type="Gene3D" id="3.60.15.10">
    <property type="entry name" value="Ribonuclease Z/Hydroxyacylglutathione hydrolase-like"/>
    <property type="match status" value="1"/>
</dbReference>
<sequence>MQTFGGNTSCVEVVYGDGETRIVLDMGTGLRPLGNKLFGEMLKKKGLKITFLLSHVHWDHIQGLPFFGELYWNKENGRIENSWSFHGGTDWQRTAEECLKGQMDPPVFPVSWREIERITHEIQLHSVSDMMSFMVGELSIQARKLDHPQETYGYRITTPDGRVVVYSTDNEPRDPNVPAPPLLKLAEGADLWITDCQYTCDVYNGKTGVPHHGWGHSYPEAVAKTAIEAGVKTVVLFHHDPGSSDEAIADIRRHTQDLVGSDIKVIAAWEGLELTI</sequence>
<name>A0A0G1XWL6_9BACT</name>
<dbReference type="Pfam" id="PF12706">
    <property type="entry name" value="Lactamase_B_2"/>
    <property type="match status" value="1"/>
</dbReference>
<dbReference type="InterPro" id="IPR001279">
    <property type="entry name" value="Metallo-B-lactamas"/>
</dbReference>
<organism evidence="2 3">
    <name type="scientific">Candidatus Adlerbacteria bacterium GW2011_GWA1_54_10</name>
    <dbReference type="NCBI Taxonomy" id="1618605"/>
    <lineage>
        <taxon>Bacteria</taxon>
        <taxon>Candidatus Adleribacteriota</taxon>
    </lineage>
</organism>
<feature type="domain" description="Metallo-beta-lactamase" evidence="1">
    <location>
        <begin position="21"/>
        <end position="239"/>
    </location>
</feature>
<gene>
    <name evidence="2" type="ORF">UY83_C0011G0001</name>
</gene>
<dbReference type="PANTHER" id="PTHR42663:SF4">
    <property type="entry name" value="SLL1036 PROTEIN"/>
    <property type="match status" value="1"/>
</dbReference>
<dbReference type="PANTHER" id="PTHR42663">
    <property type="entry name" value="HYDROLASE C777.06C-RELATED-RELATED"/>
    <property type="match status" value="1"/>
</dbReference>
<evidence type="ECO:0000313" key="2">
    <source>
        <dbReference type="EMBL" id="KKW35310.1"/>
    </source>
</evidence>
<evidence type="ECO:0000259" key="1">
    <source>
        <dbReference type="Pfam" id="PF12706"/>
    </source>
</evidence>
<dbReference type="SUPFAM" id="SSF56281">
    <property type="entry name" value="Metallo-hydrolase/oxidoreductase"/>
    <property type="match status" value="1"/>
</dbReference>
<evidence type="ECO:0000313" key="3">
    <source>
        <dbReference type="Proteomes" id="UP000034740"/>
    </source>
</evidence>
<comment type="caution">
    <text evidence="2">The sequence shown here is derived from an EMBL/GenBank/DDBJ whole genome shotgun (WGS) entry which is preliminary data.</text>
</comment>
<dbReference type="EMBL" id="LCRO01000011">
    <property type="protein sequence ID" value="KKW35310.1"/>
    <property type="molecule type" value="Genomic_DNA"/>
</dbReference>
<proteinExistence type="predicted"/>
<dbReference type="AlphaFoldDB" id="A0A0G1XWL6"/>
<dbReference type="InterPro" id="IPR036866">
    <property type="entry name" value="RibonucZ/Hydroxyglut_hydro"/>
</dbReference>